<dbReference type="GO" id="GO:0005886">
    <property type="term" value="C:plasma membrane"/>
    <property type="evidence" value="ECO:0007669"/>
    <property type="project" value="UniProtKB-SubCell"/>
</dbReference>
<feature type="transmembrane region" description="Helical" evidence="6">
    <location>
        <begin position="117"/>
        <end position="134"/>
    </location>
</feature>
<evidence type="ECO:0000256" key="5">
    <source>
        <dbReference type="ARBA" id="ARBA00023136"/>
    </source>
</evidence>
<evidence type="ECO:0000256" key="3">
    <source>
        <dbReference type="ARBA" id="ARBA00022692"/>
    </source>
</evidence>
<feature type="transmembrane region" description="Helical" evidence="6">
    <location>
        <begin position="155"/>
        <end position="173"/>
    </location>
</feature>
<evidence type="ECO:0000313" key="8">
    <source>
        <dbReference type="Proteomes" id="UP000293535"/>
    </source>
</evidence>
<keyword evidence="5 6" id="KW-0472">Membrane</keyword>
<dbReference type="PANTHER" id="PTHR30250:SF11">
    <property type="entry name" value="O-ANTIGEN TRANSPORTER-RELATED"/>
    <property type="match status" value="1"/>
</dbReference>
<dbReference type="AlphaFoldDB" id="A0A482T941"/>
<dbReference type="InterPro" id="IPR050833">
    <property type="entry name" value="Poly_Biosynth_Transport"/>
</dbReference>
<reference evidence="7 8" key="1">
    <citation type="submission" date="2018-12" db="EMBL/GenBank/DDBJ databases">
        <title>Draft genome sequence of Haloarcula hispinica strain 18.1, an halophilic archaeon isolated from Chott El Jerid of Southern Tunisia.</title>
        <authorList>
            <person name="Najjari A."/>
            <person name="Ben Dhia O."/>
            <person name="Ferjani R."/>
            <person name="Mahjoubi M."/>
            <person name="Sghaier H."/>
            <person name="Elshahed M."/>
            <person name="Ouzari H.I."/>
            <person name="Cherid A."/>
            <person name="Youssef N."/>
        </authorList>
    </citation>
    <scope>NUCLEOTIDE SEQUENCE [LARGE SCALE GENOMIC DNA]</scope>
    <source>
        <strain evidence="7 8">18.1</strain>
    </source>
</reference>
<feature type="transmembrane region" description="Helical" evidence="6">
    <location>
        <begin position="82"/>
        <end position="105"/>
    </location>
</feature>
<keyword evidence="4 6" id="KW-1133">Transmembrane helix</keyword>
<feature type="transmembrane region" description="Helical" evidence="6">
    <location>
        <begin position="219"/>
        <end position="239"/>
    </location>
</feature>
<feature type="transmembrane region" description="Helical" evidence="6">
    <location>
        <begin position="303"/>
        <end position="326"/>
    </location>
</feature>
<dbReference type="EMBL" id="RZIG01000002">
    <property type="protein sequence ID" value="RYJ09507.1"/>
    <property type="molecule type" value="Genomic_DNA"/>
</dbReference>
<dbReference type="Pfam" id="PF13440">
    <property type="entry name" value="Polysacc_synt_3"/>
    <property type="match status" value="1"/>
</dbReference>
<keyword evidence="2" id="KW-1003">Cell membrane</keyword>
<sequence length="494" mass="53992">MGRSIFSAFWSVASARVIVMALGAISTPLLTRILGAAQYGQYATILAVFGLLKTLMSSGVVNGAQKYFAEDRELKSWKSYVWAYYSRLAGLLALIVAAGLVFASASGVVGSVFGDEYTIYFYLIALWAIVTQYREFTRRVLMGLHLEKYSEKLRIGQQTTFLIFAIGLAYLNFGVLGVIAGHIISNTLMFAIGLFLVWRYVDIQSTFEPIPDNFPKKELAFFNHSSIVYIFLLTSLYHVDILMLQRTVSDATVGYYKAALVLVELLWVAPQSLQQVLIQSVSDLWRTDAIDEINNMAIKTTRYVLLFTLLCSVGLAALADVFVPFFFGAEYSPAVKPLLFLLPGTLGFAVARPILAITHAKGSMRPLITATGFTAVLNLVLNALLIPSYGTVGAAVATTIGYGSLLVTQTLCAKYIGYNPVSLNVFLRALLTVVVAGPIIFWLSNLFSGILSLIIVPPIGAIVFIIAAILTGSIPWKDLQEIASHLSEQISFGF</sequence>
<comment type="caution">
    <text evidence="7">The sequence shown here is derived from an EMBL/GenBank/DDBJ whole genome shotgun (WGS) entry which is preliminary data.</text>
</comment>
<name>A0A482T941_HALHI</name>
<protein>
    <submittedName>
        <fullName evidence="7">Uncharacterized protein</fullName>
    </submittedName>
</protein>
<dbReference type="Proteomes" id="UP000293535">
    <property type="component" value="Unassembled WGS sequence"/>
</dbReference>
<dbReference type="PANTHER" id="PTHR30250">
    <property type="entry name" value="PST FAMILY PREDICTED COLANIC ACID TRANSPORTER"/>
    <property type="match status" value="1"/>
</dbReference>
<organism evidence="7 8">
    <name type="scientific">Haloarcula hispanica</name>
    <dbReference type="NCBI Taxonomy" id="51589"/>
    <lineage>
        <taxon>Archaea</taxon>
        <taxon>Methanobacteriati</taxon>
        <taxon>Methanobacteriota</taxon>
        <taxon>Stenosarchaea group</taxon>
        <taxon>Halobacteria</taxon>
        <taxon>Halobacteriales</taxon>
        <taxon>Haloarculaceae</taxon>
        <taxon>Haloarcula</taxon>
    </lineage>
</organism>
<evidence type="ECO:0000256" key="6">
    <source>
        <dbReference type="SAM" id="Phobius"/>
    </source>
</evidence>
<accession>A0A482T941</accession>
<dbReference type="RefSeq" id="WP_129755212.1">
    <property type="nucleotide sequence ID" value="NZ_JAFKAA010000002.1"/>
</dbReference>
<evidence type="ECO:0000256" key="2">
    <source>
        <dbReference type="ARBA" id="ARBA00022475"/>
    </source>
</evidence>
<feature type="transmembrane region" description="Helical" evidence="6">
    <location>
        <begin position="450"/>
        <end position="470"/>
    </location>
</feature>
<feature type="transmembrane region" description="Helical" evidence="6">
    <location>
        <begin position="39"/>
        <end position="61"/>
    </location>
</feature>
<keyword evidence="3 6" id="KW-0812">Transmembrane</keyword>
<feature type="transmembrane region" description="Helical" evidence="6">
    <location>
        <begin position="338"/>
        <end position="355"/>
    </location>
</feature>
<evidence type="ECO:0000256" key="1">
    <source>
        <dbReference type="ARBA" id="ARBA00004651"/>
    </source>
</evidence>
<evidence type="ECO:0000313" key="7">
    <source>
        <dbReference type="EMBL" id="RYJ09507.1"/>
    </source>
</evidence>
<proteinExistence type="predicted"/>
<comment type="subcellular location">
    <subcellularLocation>
        <location evidence="1">Cell membrane</location>
        <topology evidence="1">Multi-pass membrane protein</topology>
    </subcellularLocation>
</comment>
<evidence type="ECO:0000256" key="4">
    <source>
        <dbReference type="ARBA" id="ARBA00022989"/>
    </source>
</evidence>
<feature type="transmembrane region" description="Helical" evidence="6">
    <location>
        <begin position="425"/>
        <end position="444"/>
    </location>
</feature>
<gene>
    <name evidence="7" type="ORF">ELS20_05385</name>
</gene>